<proteinExistence type="predicted"/>
<evidence type="ECO:0000313" key="2">
    <source>
        <dbReference type="Proteomes" id="UP000075683"/>
    </source>
</evidence>
<gene>
    <name evidence="1" type="ORF">B4135_1613</name>
</gene>
<dbReference type="EMBL" id="LQYT01000016">
    <property type="protein sequence ID" value="KYD21987.1"/>
    <property type="molecule type" value="Genomic_DNA"/>
</dbReference>
<evidence type="ECO:0000313" key="1">
    <source>
        <dbReference type="EMBL" id="KYD21987.1"/>
    </source>
</evidence>
<reference evidence="1 2" key="1">
    <citation type="submission" date="2016-01" db="EMBL/GenBank/DDBJ databases">
        <title>Draft Genome Sequences of Seven Thermophilic Sporeformers Isolated from Foods.</title>
        <authorList>
            <person name="Berendsen E.M."/>
            <person name="Wells-Bennik M.H."/>
            <person name="Krawcyk A.O."/>
            <person name="De Jong A."/>
            <person name="Holsappel S."/>
            <person name="Eijlander R.T."/>
            <person name="Kuipers O.P."/>
        </authorList>
    </citation>
    <scope>NUCLEOTIDE SEQUENCE [LARGE SCALE GENOMIC DNA]</scope>
    <source>
        <strain evidence="1 2">B4135</strain>
    </source>
</reference>
<name>A0A150MBN8_9BACI</name>
<organism evidence="1 2">
    <name type="scientific">Caldibacillus debilis</name>
    <dbReference type="NCBI Taxonomy" id="301148"/>
    <lineage>
        <taxon>Bacteria</taxon>
        <taxon>Bacillati</taxon>
        <taxon>Bacillota</taxon>
        <taxon>Bacilli</taxon>
        <taxon>Bacillales</taxon>
        <taxon>Bacillaceae</taxon>
        <taxon>Caldibacillus</taxon>
    </lineage>
</organism>
<dbReference type="Proteomes" id="UP000075683">
    <property type="component" value="Unassembled WGS sequence"/>
</dbReference>
<protein>
    <submittedName>
        <fullName evidence="1">Uncharacterized protein</fullName>
    </submittedName>
</protein>
<dbReference type="AlphaFoldDB" id="A0A150MBN8"/>
<comment type="caution">
    <text evidence="1">The sequence shown here is derived from an EMBL/GenBank/DDBJ whole genome shotgun (WGS) entry which is preliminary data.</text>
</comment>
<dbReference type="STRING" id="301148.B4135_1613"/>
<sequence>MFRKVEGVTINRGRRGSRFKEDEERKRVEENTWGFCIRIKRELDVAGKSWMIF</sequence>
<accession>A0A150MBN8</accession>